<name>A0A1A0QWZ9_MYCPR</name>
<dbReference type="InterPro" id="IPR011006">
    <property type="entry name" value="CheY-like_superfamily"/>
</dbReference>
<keyword evidence="3" id="KW-0804">Transcription</keyword>
<dbReference type="PRINTS" id="PR00038">
    <property type="entry name" value="HTHLUXR"/>
</dbReference>
<evidence type="ECO:0000256" key="2">
    <source>
        <dbReference type="ARBA" id="ARBA00023125"/>
    </source>
</evidence>
<dbReference type="PROSITE" id="PS00622">
    <property type="entry name" value="HTH_LUXR_1"/>
    <property type="match status" value="1"/>
</dbReference>
<gene>
    <name evidence="5" type="ORF">A5792_26800</name>
</gene>
<evidence type="ECO:0000256" key="3">
    <source>
        <dbReference type="ARBA" id="ARBA00023163"/>
    </source>
</evidence>
<proteinExistence type="predicted"/>
<dbReference type="Pfam" id="PF00196">
    <property type="entry name" value="GerE"/>
    <property type="match status" value="1"/>
</dbReference>
<dbReference type="Gene3D" id="1.10.10.10">
    <property type="entry name" value="Winged helix-like DNA-binding domain superfamily/Winged helix DNA-binding domain"/>
    <property type="match status" value="1"/>
</dbReference>
<evidence type="ECO:0000256" key="1">
    <source>
        <dbReference type="ARBA" id="ARBA00023015"/>
    </source>
</evidence>
<evidence type="ECO:0000313" key="5">
    <source>
        <dbReference type="EMBL" id="OBB26632.1"/>
    </source>
</evidence>
<dbReference type="RefSeq" id="WP_064934515.1">
    <property type="nucleotide sequence ID" value="NZ_LZSO01000033.1"/>
</dbReference>
<organism evidence="5 6">
    <name type="scientific">Mycolicibacterium peregrinum</name>
    <name type="common">Mycobacterium peregrinum</name>
    <dbReference type="NCBI Taxonomy" id="43304"/>
    <lineage>
        <taxon>Bacteria</taxon>
        <taxon>Bacillati</taxon>
        <taxon>Actinomycetota</taxon>
        <taxon>Actinomycetes</taxon>
        <taxon>Mycobacteriales</taxon>
        <taxon>Mycobacteriaceae</taxon>
        <taxon>Mycolicibacterium</taxon>
    </lineage>
</organism>
<dbReference type="CDD" id="cd06170">
    <property type="entry name" value="LuxR_C_like"/>
    <property type="match status" value="1"/>
</dbReference>
<accession>A0A1A0QWZ9</accession>
<dbReference type="EMBL" id="LZSO01000033">
    <property type="protein sequence ID" value="OBB26632.1"/>
    <property type="molecule type" value="Genomic_DNA"/>
</dbReference>
<dbReference type="InterPro" id="IPR036388">
    <property type="entry name" value="WH-like_DNA-bd_sf"/>
</dbReference>
<keyword evidence="1" id="KW-0805">Transcription regulation</keyword>
<dbReference type="OrthoDB" id="161302at2"/>
<dbReference type="AlphaFoldDB" id="A0A1A0QWZ9"/>
<keyword evidence="2" id="KW-0238">DNA-binding</keyword>
<dbReference type="PANTHER" id="PTHR43214:SF41">
    <property type="entry name" value="NITRATE_NITRITE RESPONSE REGULATOR PROTEIN NARP"/>
    <property type="match status" value="1"/>
</dbReference>
<dbReference type="Gene3D" id="3.40.50.2300">
    <property type="match status" value="1"/>
</dbReference>
<dbReference type="SMART" id="SM00421">
    <property type="entry name" value="HTH_LUXR"/>
    <property type="match status" value="1"/>
</dbReference>
<reference evidence="6" key="1">
    <citation type="submission" date="2016-06" db="EMBL/GenBank/DDBJ databases">
        <authorList>
            <person name="Sutton G."/>
            <person name="Brinkac L."/>
            <person name="Sanka R."/>
            <person name="Adams M."/>
            <person name="Lau E."/>
            <person name="Mehaffy C."/>
            <person name="Tameris M."/>
            <person name="Hatherill M."/>
            <person name="Hanekom W."/>
            <person name="Mahomed H."/>
            <person name="Mcshane H."/>
        </authorList>
    </citation>
    <scope>NUCLEOTIDE SEQUENCE [LARGE SCALE GENOMIC DNA]</scope>
    <source>
        <strain evidence="6">852002-51209_SCH5440388</strain>
    </source>
</reference>
<dbReference type="PROSITE" id="PS50043">
    <property type="entry name" value="HTH_LUXR_2"/>
    <property type="match status" value="1"/>
</dbReference>
<evidence type="ECO:0000259" key="4">
    <source>
        <dbReference type="PROSITE" id="PS50043"/>
    </source>
</evidence>
<comment type="caution">
    <text evidence="5">The sequence shown here is derived from an EMBL/GenBank/DDBJ whole genome shotgun (WGS) entry which is preliminary data.</text>
</comment>
<protein>
    <recommendedName>
        <fullName evidence="4">HTH luxR-type domain-containing protein</fullName>
    </recommendedName>
</protein>
<dbReference type="PANTHER" id="PTHR43214">
    <property type="entry name" value="TWO-COMPONENT RESPONSE REGULATOR"/>
    <property type="match status" value="1"/>
</dbReference>
<dbReference type="STRING" id="43304.GCA_001403655_03729"/>
<sequence>MRHHVFAIVAVRAWTELLSEWIHRIPGFEMVGTAADATAALGDLARIDPPVDIVVIEVSTRLALESAAALRRCDPPRKLIAVALDDDPGQAMAWASAGAAGLVGRNASVDQLCHALVNVSRGAAHCSDEISGALLRGIEANGGRRGQSSCLTEREQEVARLLAHGLTNKEIADHLHISPGTVKSHVHNVICKLGVRRRAYVARKLGHGADEPRIRESAPARAGHIGATEAGRYSTGAALEGWPTHHPS</sequence>
<dbReference type="SUPFAM" id="SSF46894">
    <property type="entry name" value="C-terminal effector domain of the bipartite response regulators"/>
    <property type="match status" value="1"/>
</dbReference>
<dbReference type="InterPro" id="IPR016032">
    <property type="entry name" value="Sig_transdc_resp-reg_C-effctor"/>
</dbReference>
<dbReference type="InterPro" id="IPR000792">
    <property type="entry name" value="Tscrpt_reg_LuxR_C"/>
</dbReference>
<dbReference type="GO" id="GO:0003677">
    <property type="term" value="F:DNA binding"/>
    <property type="evidence" value="ECO:0007669"/>
    <property type="project" value="UniProtKB-KW"/>
</dbReference>
<feature type="domain" description="HTH luxR-type" evidence="4">
    <location>
        <begin position="144"/>
        <end position="209"/>
    </location>
</feature>
<dbReference type="GO" id="GO:0006355">
    <property type="term" value="P:regulation of DNA-templated transcription"/>
    <property type="evidence" value="ECO:0007669"/>
    <property type="project" value="InterPro"/>
</dbReference>
<evidence type="ECO:0000313" key="6">
    <source>
        <dbReference type="Proteomes" id="UP000093902"/>
    </source>
</evidence>
<dbReference type="SUPFAM" id="SSF52172">
    <property type="entry name" value="CheY-like"/>
    <property type="match status" value="1"/>
</dbReference>
<dbReference type="Proteomes" id="UP000093902">
    <property type="component" value="Unassembled WGS sequence"/>
</dbReference>
<dbReference type="InterPro" id="IPR039420">
    <property type="entry name" value="WalR-like"/>
</dbReference>